<dbReference type="Pfam" id="PF09346">
    <property type="entry name" value="SMI1_KNR4"/>
    <property type="match status" value="1"/>
</dbReference>
<name>A0A242K3G3_9ENTE</name>
<keyword evidence="4" id="KW-1185">Reference proteome</keyword>
<reference evidence="3" key="3">
    <citation type="submission" date="2024-03" db="EMBL/GenBank/DDBJ databases">
        <title>The Genome Sequence of Enterococcus sp. DIV0242b.</title>
        <authorList>
            <consortium name="The Broad Institute Genomics Platform"/>
            <consortium name="The Broad Institute Microbial Omics Core"/>
            <consortium name="The Broad Institute Genomic Center for Infectious Diseases"/>
            <person name="Earl A."/>
            <person name="Manson A."/>
            <person name="Gilmore M."/>
            <person name="Schwartman J."/>
            <person name="Shea T."/>
            <person name="Abouelleil A."/>
            <person name="Cao P."/>
            <person name="Chapman S."/>
            <person name="Cusick C."/>
            <person name="Young S."/>
            <person name="Neafsey D."/>
            <person name="Nusbaum C."/>
            <person name="Birren B."/>
        </authorList>
    </citation>
    <scope>NUCLEOTIDE SEQUENCE</scope>
    <source>
        <strain evidence="3">9E7_DIV0242</strain>
    </source>
</reference>
<organism evidence="2">
    <name type="scientific">Candidatus Enterococcus clewellii</name>
    <dbReference type="NCBI Taxonomy" id="1834193"/>
    <lineage>
        <taxon>Bacteria</taxon>
        <taxon>Bacillati</taxon>
        <taxon>Bacillota</taxon>
        <taxon>Bacilli</taxon>
        <taxon>Lactobacillales</taxon>
        <taxon>Enterococcaceae</taxon>
        <taxon>Enterococcus</taxon>
    </lineage>
</organism>
<reference evidence="3" key="2">
    <citation type="submission" date="2017-05" db="EMBL/GenBank/DDBJ databases">
        <authorList>
            <consortium name="The Broad Institute Genomics Platform"/>
            <consortium name="The Broad Institute Genomic Center for Infectious Diseases"/>
            <person name="Earl A."/>
            <person name="Manson A."/>
            <person name="Schwartman J."/>
            <person name="Gilmore M."/>
            <person name="Abouelleil A."/>
            <person name="Cao P."/>
            <person name="Chapman S."/>
            <person name="Cusick C."/>
            <person name="Shea T."/>
            <person name="Young S."/>
            <person name="Neafsey D."/>
            <person name="Nusbaum C."/>
            <person name="Birren B."/>
        </authorList>
    </citation>
    <scope>NUCLEOTIDE SEQUENCE</scope>
    <source>
        <strain evidence="3">9E7_DIV0242</strain>
    </source>
</reference>
<dbReference type="RefSeq" id="WP_086350659.1">
    <property type="nucleotide sequence ID" value="NZ_CP147247.1"/>
</dbReference>
<feature type="domain" description="Knr4/Smi1-like" evidence="1">
    <location>
        <begin position="74"/>
        <end position="200"/>
    </location>
</feature>
<accession>A0A242K3G3</accession>
<dbReference type="EMBL" id="NGMM01000007">
    <property type="protein sequence ID" value="OTP11576.1"/>
    <property type="molecule type" value="Genomic_DNA"/>
</dbReference>
<sequence length="463" mass="53488">MFNQLKKLFTKNERTEKQIAEVVPKWTPFTGERLTTAHATYIKEMVAAAGRVDKERSVFGASTHKYRLKPVLSMAEVEAFEKRHQLTLPKDYVFFLTQVGNGGAGPYYGLSALEKVISSDEHAAAVSNEALIDKALTKEKWKRIMDETEEDDDLYDEAMARLYGGMLIVGTQGCTYDNLLLVNGSETGKIVYIDWNLDSDYGPYLTGMPFLDWYEQFFKEIIQGNSTTSYGYYRLGTEDELKRAYPTAEDKEKHDILRSLYRFSEVKESTIAFIQQRDNEELDVLRVELLLKFNEKAAMTMFDRLLDGENISAAVACARRIPDELKDEYYGTLKDLLRNEELQDKDSLIFFMKDCELFRGKDLIDFAMNESVEEADRKTAVWAISNAKDRMDYLDKFILWMDEGSYWVAHAALQGMAREEHSKLVEAYYRMWEKYHEDQMMRSNLVTAFKNNGVQIEKGRGGK</sequence>
<dbReference type="InterPro" id="IPR037883">
    <property type="entry name" value="Knr4/Smi1-like_sf"/>
</dbReference>
<dbReference type="InterPro" id="IPR018958">
    <property type="entry name" value="Knr4/Smi1-like_dom"/>
</dbReference>
<dbReference type="EMBL" id="CP147247">
    <property type="protein sequence ID" value="WYJ91608.1"/>
    <property type="molecule type" value="Genomic_DNA"/>
</dbReference>
<dbReference type="OrthoDB" id="1190024at2"/>
<protein>
    <recommendedName>
        <fullName evidence="1">Knr4/Smi1-like domain-containing protein</fullName>
    </recommendedName>
</protein>
<dbReference type="SUPFAM" id="SSF160631">
    <property type="entry name" value="SMI1/KNR4-like"/>
    <property type="match status" value="1"/>
</dbReference>
<evidence type="ECO:0000259" key="1">
    <source>
        <dbReference type="Pfam" id="PF09346"/>
    </source>
</evidence>
<proteinExistence type="predicted"/>
<dbReference type="Proteomes" id="UP000195141">
    <property type="component" value="Chromosome"/>
</dbReference>
<dbReference type="AlphaFoldDB" id="A0A242K3G3"/>
<gene>
    <name evidence="3" type="ORF">A5888_003376</name>
    <name evidence="2" type="ORF">A5888_003675</name>
</gene>
<evidence type="ECO:0000313" key="3">
    <source>
        <dbReference type="EMBL" id="WYJ91608.1"/>
    </source>
</evidence>
<dbReference type="Gene3D" id="3.40.1580.10">
    <property type="entry name" value="SMI1/KNR4-like"/>
    <property type="match status" value="1"/>
</dbReference>
<evidence type="ECO:0000313" key="4">
    <source>
        <dbReference type="Proteomes" id="UP000195141"/>
    </source>
</evidence>
<reference evidence="2" key="1">
    <citation type="submission" date="2017-05" db="EMBL/GenBank/DDBJ databases">
        <title>The Genome Sequence of Enterococcus sp. 9E7_DIV0242.</title>
        <authorList>
            <consortium name="The Broad Institute Genomics Platform"/>
            <consortium name="The Broad Institute Genomic Center for Infectious Diseases"/>
            <person name="Earl A."/>
            <person name="Manson A."/>
            <person name="Schwartman J."/>
            <person name="Gilmore M."/>
            <person name="Abouelleil A."/>
            <person name="Cao P."/>
            <person name="Chapman S."/>
            <person name="Cusick C."/>
            <person name="Shea T."/>
            <person name="Young S."/>
            <person name="Neafsey D."/>
            <person name="Nusbaum C."/>
            <person name="Birren B."/>
        </authorList>
    </citation>
    <scope>NUCLEOTIDE SEQUENCE [LARGE SCALE GENOMIC DNA]</scope>
    <source>
        <strain evidence="2">9E7_DIV0242</strain>
    </source>
</reference>
<evidence type="ECO:0000313" key="2">
    <source>
        <dbReference type="EMBL" id="OTP11576.1"/>
    </source>
</evidence>